<dbReference type="InterPro" id="IPR038637">
    <property type="entry name" value="NPCBM_sf"/>
</dbReference>
<feature type="compositionally biased region" description="Low complexity" evidence="1">
    <location>
        <begin position="250"/>
        <end position="266"/>
    </location>
</feature>
<proteinExistence type="predicted"/>
<dbReference type="SUPFAM" id="SSF49785">
    <property type="entry name" value="Galactose-binding domain-like"/>
    <property type="match status" value="1"/>
</dbReference>
<organism evidence="4">
    <name type="scientific">Moorella thermoacetica Y72</name>
    <dbReference type="NCBI Taxonomy" id="1325331"/>
    <lineage>
        <taxon>Bacteria</taxon>
        <taxon>Bacillati</taxon>
        <taxon>Bacillota</taxon>
        <taxon>Clostridia</taxon>
        <taxon>Neomoorellales</taxon>
        <taxon>Neomoorellaceae</taxon>
        <taxon>Neomoorella</taxon>
    </lineage>
</organism>
<feature type="transmembrane region" description="Helical" evidence="2">
    <location>
        <begin position="12"/>
        <end position="33"/>
    </location>
</feature>
<reference evidence="4" key="1">
    <citation type="journal article" date="2014" name="Gene">
        <title>Genome-guided analysis of transformation efficiency and carbon dioxide assimilation by Moorella thermoacetica Y72.</title>
        <authorList>
            <person name="Tsukahara K."/>
            <person name="Kita A."/>
            <person name="Nakashimada Y."/>
            <person name="Hoshino T."/>
            <person name="Murakami K."/>
        </authorList>
    </citation>
    <scope>NUCLEOTIDE SEQUENCE [LARGE SCALE GENOMIC DNA]</scope>
    <source>
        <strain evidence="4">Y72</strain>
    </source>
</reference>
<dbReference type="InterPro" id="IPR008979">
    <property type="entry name" value="Galactose-bd-like_sf"/>
</dbReference>
<evidence type="ECO:0000256" key="2">
    <source>
        <dbReference type="SAM" id="Phobius"/>
    </source>
</evidence>
<accession>A0A0S6UHR6</accession>
<keyword evidence="2" id="KW-1133">Transmembrane helix</keyword>
<dbReference type="Proteomes" id="UP000063718">
    <property type="component" value="Unassembled WGS sequence"/>
</dbReference>
<dbReference type="Pfam" id="PF08305">
    <property type="entry name" value="NPCBM"/>
    <property type="match status" value="1"/>
</dbReference>
<dbReference type="Gene3D" id="3.30.70.60">
    <property type="match status" value="1"/>
</dbReference>
<dbReference type="InterPro" id="IPR007445">
    <property type="entry name" value="PilO"/>
</dbReference>
<name>A0A0S6UHR6_NEOTH</name>
<dbReference type="InterPro" id="IPR014717">
    <property type="entry name" value="Transl_elong_EF1B/ribsomal_bS6"/>
</dbReference>
<dbReference type="InterPro" id="IPR007690">
    <property type="entry name" value="T2SS_GspM"/>
</dbReference>
<dbReference type="RefSeq" id="WP_025775104.1">
    <property type="nucleotide sequence ID" value="NZ_DF238840.1"/>
</dbReference>
<keyword evidence="2" id="KW-0472">Membrane</keyword>
<dbReference type="InterPro" id="IPR013222">
    <property type="entry name" value="Glyco_hyd_98_carb-bd"/>
</dbReference>
<evidence type="ECO:0000313" key="4">
    <source>
        <dbReference type="EMBL" id="GAF27347.1"/>
    </source>
</evidence>
<feature type="region of interest" description="Disordered" evidence="1">
    <location>
        <begin position="212"/>
        <end position="293"/>
    </location>
</feature>
<dbReference type="GO" id="GO:0043107">
    <property type="term" value="P:type IV pilus-dependent motility"/>
    <property type="evidence" value="ECO:0007669"/>
    <property type="project" value="InterPro"/>
</dbReference>
<feature type="domain" description="Glycosyl hydrolase family 98 putative carbohydrate-binding module" evidence="3">
    <location>
        <begin position="342"/>
        <end position="418"/>
    </location>
</feature>
<evidence type="ECO:0000256" key="1">
    <source>
        <dbReference type="SAM" id="MobiDB-lite"/>
    </source>
</evidence>
<gene>
    <name evidence="4" type="ORF">MTY_2688</name>
</gene>
<dbReference type="GO" id="GO:0015627">
    <property type="term" value="C:type II protein secretion system complex"/>
    <property type="evidence" value="ECO:0007669"/>
    <property type="project" value="InterPro"/>
</dbReference>
<dbReference type="AlphaFoldDB" id="A0A0S6UHR6"/>
<sequence length="439" mass="47001">MKIGNYELSRREVRLLGIMAAVLLVFFFYHVVWGKQLPAYREVRSRLLADQARLAAAQQAAATAPSLTKNAEQARAAWEATRQRLGFTLQGTSAFLDAAQPRDPALRILVFKPLPVEKRDPFQVYPYEVTVSGPYPALQDYISQLESLPALTAIHSLKIHARQGNVATVEASFIIDLYDLGETAPVPAAVALFPGGRADSFAPLPGVAPPVGGGTVTASPGQGVQVSSSQGSQQAPTKPGPAGSPPPASSQPSARTSPSAAPSQPAEEIGGTPAYTLPRQQGGRLVPGPAFTDPPAGNGDVWLDELRVLRNVGPFFVLSRPAALAGMNLGRSIGVNLSKGQTKAELKVDLRGRYTRLQGYTGIDDSFANSSGKVKVTIFADGRQIYQGEIRPGDYPRYLELPIFLVRQLTFSLEWQAGDTGSYDQLLATLASIHFSRQS</sequence>
<evidence type="ECO:0000259" key="3">
    <source>
        <dbReference type="Pfam" id="PF08305"/>
    </source>
</evidence>
<dbReference type="GO" id="GO:0015628">
    <property type="term" value="P:protein secretion by the type II secretion system"/>
    <property type="evidence" value="ECO:0007669"/>
    <property type="project" value="InterPro"/>
</dbReference>
<feature type="compositionally biased region" description="Pro residues" evidence="1">
    <location>
        <begin position="238"/>
        <end position="249"/>
    </location>
</feature>
<protein>
    <submittedName>
        <fullName evidence="4">Carbamoylphosphate synthase large subunit</fullName>
    </submittedName>
</protein>
<dbReference type="EMBL" id="DF238840">
    <property type="protein sequence ID" value="GAF27347.1"/>
    <property type="molecule type" value="Genomic_DNA"/>
</dbReference>
<feature type="compositionally biased region" description="Low complexity" evidence="1">
    <location>
        <begin position="216"/>
        <end position="237"/>
    </location>
</feature>
<keyword evidence="2" id="KW-0812">Transmembrane</keyword>
<dbReference type="Gene3D" id="2.60.120.1060">
    <property type="entry name" value="NPCBM/NEW2 domain"/>
    <property type="match status" value="1"/>
</dbReference>
<dbReference type="GO" id="GO:0043683">
    <property type="term" value="P:type IV pilus assembly"/>
    <property type="evidence" value="ECO:0007669"/>
    <property type="project" value="InterPro"/>
</dbReference>
<dbReference type="Pfam" id="PF04612">
    <property type="entry name" value="T2SSM"/>
    <property type="match status" value="1"/>
</dbReference>
<dbReference type="Pfam" id="PF04350">
    <property type="entry name" value="PilO"/>
    <property type="match status" value="1"/>
</dbReference>